<sequence>MLKFVIDEDLPRSTGIILKENGYDVLDIRDYGLRGKSDEKIYEFAQENEAVVLTGDRGFGNIQRFPLGEHSGIVVTRFPNEMPTLMINRKLLVGLKCINEEDYKGNVIIIDSLKIRIRKPES</sequence>
<name>A0A0B0EFT5_9BACT</name>
<evidence type="ECO:0000259" key="1">
    <source>
        <dbReference type="Pfam" id="PF18480"/>
    </source>
</evidence>
<proteinExistence type="predicted"/>
<protein>
    <recommendedName>
        <fullName evidence="1">DUF5615 domain-containing protein</fullName>
    </recommendedName>
</protein>
<reference evidence="2 3" key="1">
    <citation type="submission" date="2014-10" db="EMBL/GenBank/DDBJ databases">
        <title>Draft genome of anammox bacterium scalindua brodae, obtained using differential coverage binning of sequence data from two enrichment reactors.</title>
        <authorList>
            <person name="Speth D.R."/>
            <person name="Russ L."/>
            <person name="Kartal B."/>
            <person name="Op den Camp H.J."/>
            <person name="Dutilh B.E."/>
            <person name="Jetten M.S."/>
        </authorList>
    </citation>
    <scope>NUCLEOTIDE SEQUENCE [LARGE SCALE GENOMIC DNA]</scope>
    <source>
        <strain evidence="2">RU1</strain>
    </source>
</reference>
<organism evidence="2 3">
    <name type="scientific">Candidatus Scalindua brodae</name>
    <dbReference type="NCBI Taxonomy" id="237368"/>
    <lineage>
        <taxon>Bacteria</taxon>
        <taxon>Pseudomonadati</taxon>
        <taxon>Planctomycetota</taxon>
        <taxon>Candidatus Brocadiia</taxon>
        <taxon>Candidatus Brocadiales</taxon>
        <taxon>Candidatus Scalinduaceae</taxon>
        <taxon>Candidatus Scalindua</taxon>
    </lineage>
</organism>
<comment type="caution">
    <text evidence="2">The sequence shown here is derived from an EMBL/GenBank/DDBJ whole genome shotgun (WGS) entry which is preliminary data.</text>
</comment>
<dbReference type="Pfam" id="PF18480">
    <property type="entry name" value="DUF5615"/>
    <property type="match status" value="1"/>
</dbReference>
<dbReference type="EMBL" id="JRYO01000226">
    <property type="protein sequence ID" value="KHE90931.1"/>
    <property type="molecule type" value="Genomic_DNA"/>
</dbReference>
<dbReference type="Proteomes" id="UP000030652">
    <property type="component" value="Unassembled WGS sequence"/>
</dbReference>
<accession>A0A0B0EFT5</accession>
<gene>
    <name evidence="2" type="ORF">SCABRO_03340</name>
</gene>
<dbReference type="eggNOG" id="COG4634">
    <property type="taxonomic scope" value="Bacteria"/>
</dbReference>
<evidence type="ECO:0000313" key="2">
    <source>
        <dbReference type="EMBL" id="KHE90931.1"/>
    </source>
</evidence>
<feature type="domain" description="DUF5615" evidence="1">
    <location>
        <begin position="3"/>
        <end position="111"/>
    </location>
</feature>
<dbReference type="AlphaFoldDB" id="A0A0B0EFT5"/>
<dbReference type="InterPro" id="IPR041049">
    <property type="entry name" value="DUF5615"/>
</dbReference>
<evidence type="ECO:0000313" key="3">
    <source>
        <dbReference type="Proteomes" id="UP000030652"/>
    </source>
</evidence>